<dbReference type="Proteomes" id="UP000240988">
    <property type="component" value="Unassembled WGS sequence"/>
</dbReference>
<accession>A0A2U3P225</accession>
<gene>
    <name evidence="1" type="ORF">MRAB57_5658</name>
</gene>
<evidence type="ECO:0000313" key="2">
    <source>
        <dbReference type="Proteomes" id="UP000240988"/>
    </source>
</evidence>
<name>A0A2U3P225_9MYCO</name>
<dbReference type="EMBL" id="FUFA01000006">
    <property type="protein sequence ID" value="SPM37809.1"/>
    <property type="molecule type" value="Genomic_DNA"/>
</dbReference>
<dbReference type="RefSeq" id="WP_077090272.1">
    <property type="nucleotide sequence ID" value="NZ_LT721901.1"/>
</dbReference>
<dbReference type="STRING" id="1841860.GCA_900157375_05661"/>
<dbReference type="AlphaFoldDB" id="A0A2U3P225"/>
<proteinExistence type="predicted"/>
<organism evidence="1 2">
    <name type="scientific">Mycobacterium rhizamassiliense</name>
    <dbReference type="NCBI Taxonomy" id="1841860"/>
    <lineage>
        <taxon>Bacteria</taxon>
        <taxon>Bacillati</taxon>
        <taxon>Actinomycetota</taxon>
        <taxon>Actinomycetes</taxon>
        <taxon>Mycobacteriales</taxon>
        <taxon>Mycobacteriaceae</taxon>
        <taxon>Mycobacterium</taxon>
    </lineage>
</organism>
<evidence type="ECO:0008006" key="3">
    <source>
        <dbReference type="Google" id="ProtNLM"/>
    </source>
</evidence>
<dbReference type="SUPFAM" id="SSF159245">
    <property type="entry name" value="AttH-like"/>
    <property type="match status" value="1"/>
</dbReference>
<evidence type="ECO:0000313" key="1">
    <source>
        <dbReference type="EMBL" id="SPM37809.1"/>
    </source>
</evidence>
<sequence>MLSPYDDFPIHPSADPIAHPASADPNHYDRYWFNGHDRDGQFMFGAAMGHYPVRGVIDAAFSIVVDGVQHSIFSSGAMPTDRSTVVGPIRIDVLEPMRRLRFVVGPNEHGIEADLTFTATTVAIEEPRQRRLSPEGIVLTDHTRLTQWGAWQGQITVDGTRIEIHPERVSGTRDRSWGVRPVGEQIATNRAFQLPQVFWLWAPLHFEDRYTHLALHENADGSRWLQTALVLEPVGADVTPWSRTGVRECGGIAYEIEWEPGRREMRSARLRFDDPVDGHTLVELEKLTTFRMRGIGYLHPHWTHGSNHGQAETGRESIRVDDFDPLELSSVHLQNLVRARMGERVGIGVLEEFHMGEHQPTGLTGFLDGYRV</sequence>
<reference evidence="1 2" key="1">
    <citation type="submission" date="2017-01" db="EMBL/GenBank/DDBJ databases">
        <authorList>
            <consortium name="Urmite Genomes"/>
        </authorList>
    </citation>
    <scope>NUCLEOTIDE SEQUENCE [LARGE SCALE GENOMIC DNA]</scope>
    <source>
        <strain evidence="1 2">AB57</strain>
    </source>
</reference>
<keyword evidence="2" id="KW-1185">Reference proteome</keyword>
<dbReference type="OrthoDB" id="333076at2"/>
<protein>
    <recommendedName>
        <fullName evidence="3">Hydroxyneurosporene synthase (CrtC)</fullName>
    </recommendedName>
</protein>